<dbReference type="EMBL" id="CP003479">
    <property type="protein sequence ID" value="AFI04487.1"/>
    <property type="molecule type" value="Genomic_DNA"/>
</dbReference>
<dbReference type="PATRIC" id="fig|182217.3.peg.1298"/>
<dbReference type="RefSeq" id="WP_014661355.1">
    <property type="nucleotide sequence ID" value="NC_017737.1"/>
</dbReference>
<reference evidence="3" key="1">
    <citation type="submission" date="2012-04" db="EMBL/GenBank/DDBJ databases">
        <title>Complete genome sequence of Helicobacter cetorum strain MIT 00-7128.</title>
        <authorList>
            <person name="Kersulyte D."/>
            <person name="Berg D.E."/>
        </authorList>
    </citation>
    <scope>NUCLEOTIDE SEQUENCE [LARGE SCALE GENOMIC DNA]</scope>
    <source>
        <strain evidence="3">MIT 00-7128</strain>
    </source>
</reference>
<gene>
    <name evidence="2" type="ordered locus">HCW_06135</name>
</gene>
<name>I0ENG8_HELC0</name>
<dbReference type="PRINTS" id="PR01776">
    <property type="entry name" value="HPOMPFAMILY"/>
</dbReference>
<protein>
    <submittedName>
        <fullName evidence="2">Outer membrane protein HopC</fullName>
    </submittedName>
</protein>
<dbReference type="Pfam" id="PF01856">
    <property type="entry name" value="HP_OMP"/>
    <property type="match status" value="1"/>
</dbReference>
<proteinExistence type="predicted"/>
<organism evidence="2 3">
    <name type="scientific">Helicobacter cetorum (strain ATCC BAA-429 / MIT 00-7128)</name>
    <dbReference type="NCBI Taxonomy" id="182217"/>
    <lineage>
        <taxon>Bacteria</taxon>
        <taxon>Pseudomonadati</taxon>
        <taxon>Campylobacterota</taxon>
        <taxon>Epsilonproteobacteria</taxon>
        <taxon>Campylobacterales</taxon>
        <taxon>Helicobacteraceae</taxon>
        <taxon>Helicobacter</taxon>
    </lineage>
</organism>
<dbReference type="eggNOG" id="COG3170">
    <property type="taxonomic scope" value="Bacteria"/>
</dbReference>
<dbReference type="AlphaFoldDB" id="I0ENG8"/>
<evidence type="ECO:0000256" key="1">
    <source>
        <dbReference type="SAM" id="SignalP"/>
    </source>
</evidence>
<feature type="chain" id="PRO_5003626332" evidence="1">
    <location>
        <begin position="26"/>
        <end position="527"/>
    </location>
</feature>
<dbReference type="InterPro" id="IPR002718">
    <property type="entry name" value="OMP_Helicobacter"/>
</dbReference>
<evidence type="ECO:0000313" key="3">
    <source>
        <dbReference type="Proteomes" id="UP000005010"/>
    </source>
</evidence>
<feature type="signal peptide" evidence="1">
    <location>
        <begin position="1"/>
        <end position="25"/>
    </location>
</feature>
<evidence type="ECO:0000313" key="2">
    <source>
        <dbReference type="EMBL" id="AFI04487.1"/>
    </source>
</evidence>
<accession>I0ENG8</accession>
<keyword evidence="3" id="KW-1185">Reference proteome</keyword>
<dbReference type="KEGG" id="hce:HCW_06135"/>
<dbReference type="HOGENOM" id="CLU_548322_0_0_7"/>
<keyword evidence="1" id="KW-0732">Signal</keyword>
<dbReference type="Proteomes" id="UP000005010">
    <property type="component" value="Chromosome"/>
</dbReference>
<sequence length="527" mass="58075">MIKRTKSFVGRLSLVAITCLTISHAEDDGGFFTVGYELGQVMQDVKNPGKSQADYLTAQMNANYTNNFSSNQGANIVGSLGNTFTQYLYSLLGAYSFQGITAQVGGMGSSDADYQFVNSMLNTNQKNSVVSILTNLASGKDTFNTTYEHMFQELSYLNSINTFLSAMNNILSTPHTTWNGAPYSEKDSKGVSQGSTTAPQSVYNTNYVNFLKEQTKLLGNATQGIMDAIEALGNYNTTNNTETLTNAQVVSLANQVVSTAQNALDTLQSNANALKQASEPTNGSPTAIQTALQQVGCQGNSTACGGVTSTIKNNSASLQGTLLPNAQYTMDKLIGLIQKVESTPYLPEFRAGNSRQTNIMNGFYTKWGYKQFFGKKRNIGLRYYGFFSYNGANIGFKSTYNTVGLYTYGVGTDVLYNIFERSYQNKSVNFGVFGGIQLAGETFNSSLKNSQYVNKKDIQSTHFQFLFDLGFRMNFGKLGQKTKRHRQHTVEIGVQVPTIYNTYYKSAGTTVRYFRPYSVYWSYGYSF</sequence>